<comment type="subunit">
    <text evidence="6">Component of the mitochondrial small ribosomal subunit.</text>
</comment>
<comment type="similarity">
    <text evidence="2">Belongs to the mitochondrion-specific ribosomal protein mS23 family.</text>
</comment>
<dbReference type="AlphaFoldDB" id="A0A8E2F597"/>
<evidence type="ECO:0000256" key="6">
    <source>
        <dbReference type="PIRNR" id="PIRNR029764"/>
    </source>
</evidence>
<keyword evidence="5 6" id="KW-0687">Ribonucleoprotein</keyword>
<dbReference type="EMBL" id="KV749160">
    <property type="protein sequence ID" value="OCL10810.1"/>
    <property type="molecule type" value="Genomic_DNA"/>
</dbReference>
<name>A0A8E2F597_9PEZI</name>
<organism evidence="7 8">
    <name type="scientific">Glonium stellatum</name>
    <dbReference type="NCBI Taxonomy" id="574774"/>
    <lineage>
        <taxon>Eukaryota</taxon>
        <taxon>Fungi</taxon>
        <taxon>Dikarya</taxon>
        <taxon>Ascomycota</taxon>
        <taxon>Pezizomycotina</taxon>
        <taxon>Dothideomycetes</taxon>
        <taxon>Pleosporomycetidae</taxon>
        <taxon>Gloniales</taxon>
        <taxon>Gloniaceae</taxon>
        <taxon>Glonium</taxon>
    </lineage>
</organism>
<sequence>MGRYDFTPLRVREATKRLFENHKINTMPPWYIAVSGIPPAQTLTRPVMRAPRVKGHKKPSRMFQPMRISYPEDELRSEFFGDHPWELARPRVILENDGKDEKRWDWSRIVQPGKKLDGESVVQRQMYLMEHSNLTKEAAYDQARREFYHYRHLEDVERRISKEEALSTGAYFNKGALEIGMELEDVAYENWKAWATKQIEETKQARAQLYSGPVEQATTELEDEEMDEALNEVQESILATEKGQDALGGVPIHV</sequence>
<comment type="subcellular location">
    <subcellularLocation>
        <location evidence="1 6">Mitochondrion</location>
    </subcellularLocation>
</comment>
<dbReference type="PANTHER" id="PTHR37799">
    <property type="entry name" value="37S RIBOSOMAL PROTEIN S25, MITOCHONDRIAL"/>
    <property type="match status" value="1"/>
</dbReference>
<reference evidence="7 8" key="1">
    <citation type="journal article" date="2016" name="Nat. Commun.">
        <title>Ectomycorrhizal ecology is imprinted in the genome of the dominant symbiotic fungus Cenococcum geophilum.</title>
        <authorList>
            <consortium name="DOE Joint Genome Institute"/>
            <person name="Peter M."/>
            <person name="Kohler A."/>
            <person name="Ohm R.A."/>
            <person name="Kuo A."/>
            <person name="Krutzmann J."/>
            <person name="Morin E."/>
            <person name="Arend M."/>
            <person name="Barry K.W."/>
            <person name="Binder M."/>
            <person name="Choi C."/>
            <person name="Clum A."/>
            <person name="Copeland A."/>
            <person name="Grisel N."/>
            <person name="Haridas S."/>
            <person name="Kipfer T."/>
            <person name="LaButti K."/>
            <person name="Lindquist E."/>
            <person name="Lipzen A."/>
            <person name="Maire R."/>
            <person name="Meier B."/>
            <person name="Mihaltcheva S."/>
            <person name="Molinier V."/>
            <person name="Murat C."/>
            <person name="Poggeler S."/>
            <person name="Quandt C.A."/>
            <person name="Sperisen C."/>
            <person name="Tritt A."/>
            <person name="Tisserant E."/>
            <person name="Crous P.W."/>
            <person name="Henrissat B."/>
            <person name="Nehls U."/>
            <person name="Egli S."/>
            <person name="Spatafora J.W."/>
            <person name="Grigoriev I.V."/>
            <person name="Martin F.M."/>
        </authorList>
    </citation>
    <scope>NUCLEOTIDE SEQUENCE [LARGE SCALE GENOMIC DNA]</scope>
    <source>
        <strain evidence="7 8">CBS 207.34</strain>
    </source>
</reference>
<gene>
    <name evidence="7" type="ORF">AOQ84DRAFT_353335</name>
</gene>
<evidence type="ECO:0000256" key="1">
    <source>
        <dbReference type="ARBA" id="ARBA00004173"/>
    </source>
</evidence>
<evidence type="ECO:0000313" key="8">
    <source>
        <dbReference type="Proteomes" id="UP000250140"/>
    </source>
</evidence>
<evidence type="ECO:0000313" key="7">
    <source>
        <dbReference type="EMBL" id="OCL10810.1"/>
    </source>
</evidence>
<accession>A0A8E2F597</accession>
<evidence type="ECO:0000256" key="3">
    <source>
        <dbReference type="ARBA" id="ARBA00022980"/>
    </source>
</evidence>
<dbReference type="InterPro" id="IPR016939">
    <property type="entry name" value="Ribosomal_mS23_fun"/>
</dbReference>
<dbReference type="Pfam" id="PF13741">
    <property type="entry name" value="MRP-S25"/>
    <property type="match status" value="1"/>
</dbReference>
<keyword evidence="3 6" id="KW-0689">Ribosomal protein</keyword>
<evidence type="ECO:0000256" key="5">
    <source>
        <dbReference type="ARBA" id="ARBA00023274"/>
    </source>
</evidence>
<proteinExistence type="inferred from homology"/>
<keyword evidence="8" id="KW-1185">Reference proteome</keyword>
<keyword evidence="4 6" id="KW-0496">Mitochondrion</keyword>
<evidence type="ECO:0000256" key="4">
    <source>
        <dbReference type="ARBA" id="ARBA00023128"/>
    </source>
</evidence>
<dbReference type="PIRSF" id="PIRSF029764">
    <property type="entry name" value="RSM25"/>
    <property type="match status" value="1"/>
</dbReference>
<dbReference type="OrthoDB" id="5542239at2759"/>
<dbReference type="GO" id="GO:0005763">
    <property type="term" value="C:mitochondrial small ribosomal subunit"/>
    <property type="evidence" value="ECO:0007669"/>
    <property type="project" value="UniProtKB-UniRule"/>
</dbReference>
<evidence type="ECO:0000256" key="2">
    <source>
        <dbReference type="ARBA" id="ARBA00009864"/>
    </source>
</evidence>
<protein>
    <recommendedName>
        <fullName evidence="6">37S ribosomal protein S25, mitochondrial</fullName>
    </recommendedName>
</protein>
<dbReference type="PANTHER" id="PTHR37799:SF1">
    <property type="entry name" value="SMALL RIBOSOMAL SUBUNIT PROTEIN MS23"/>
    <property type="match status" value="1"/>
</dbReference>
<dbReference type="Proteomes" id="UP000250140">
    <property type="component" value="Unassembled WGS sequence"/>
</dbReference>
<dbReference type="GO" id="GO:0003735">
    <property type="term" value="F:structural constituent of ribosome"/>
    <property type="evidence" value="ECO:0007669"/>
    <property type="project" value="UniProtKB-UniRule"/>
</dbReference>